<gene>
    <name evidence="4" type="ORF">A6122_1049</name>
</gene>
<dbReference type="STRING" id="33888.A6122_1049"/>
<organism evidence="4 5">
    <name type="scientific">Rathayibacter tritici</name>
    <dbReference type="NCBI Taxonomy" id="33888"/>
    <lineage>
        <taxon>Bacteria</taxon>
        <taxon>Bacillati</taxon>
        <taxon>Actinomycetota</taxon>
        <taxon>Actinomycetes</taxon>
        <taxon>Micrococcales</taxon>
        <taxon>Microbacteriaceae</taxon>
        <taxon>Rathayibacter</taxon>
    </lineage>
</organism>
<dbReference type="Gene3D" id="1.10.357.10">
    <property type="entry name" value="Tetracycline Repressor, domain 2"/>
    <property type="match status" value="1"/>
</dbReference>
<dbReference type="KEGG" id="rtn:A6122_1049"/>
<accession>A0A160KSQ5</accession>
<dbReference type="InterPro" id="IPR001647">
    <property type="entry name" value="HTH_TetR"/>
</dbReference>
<evidence type="ECO:0000256" key="1">
    <source>
        <dbReference type="ARBA" id="ARBA00023125"/>
    </source>
</evidence>
<dbReference type="PROSITE" id="PS50977">
    <property type="entry name" value="HTH_TETR_2"/>
    <property type="match status" value="1"/>
</dbReference>
<evidence type="ECO:0000313" key="5">
    <source>
        <dbReference type="Proteomes" id="UP000077071"/>
    </source>
</evidence>
<evidence type="ECO:0000256" key="2">
    <source>
        <dbReference type="PROSITE-ProRule" id="PRU00335"/>
    </source>
</evidence>
<dbReference type="PATRIC" id="fig|33888.3.peg.1157"/>
<feature type="domain" description="HTH tetR-type" evidence="3">
    <location>
        <begin position="6"/>
        <end position="66"/>
    </location>
</feature>
<dbReference type="GO" id="GO:0003677">
    <property type="term" value="F:DNA binding"/>
    <property type="evidence" value="ECO:0007669"/>
    <property type="project" value="UniProtKB-UniRule"/>
</dbReference>
<keyword evidence="5" id="KW-1185">Reference proteome</keyword>
<dbReference type="EMBL" id="CP015515">
    <property type="protein sequence ID" value="AND16198.1"/>
    <property type="molecule type" value="Genomic_DNA"/>
</dbReference>
<dbReference type="Proteomes" id="UP000077071">
    <property type="component" value="Chromosome"/>
</dbReference>
<evidence type="ECO:0000259" key="3">
    <source>
        <dbReference type="PROSITE" id="PS50977"/>
    </source>
</evidence>
<keyword evidence="1 2" id="KW-0238">DNA-binding</keyword>
<proteinExistence type="predicted"/>
<dbReference type="InterPro" id="IPR009057">
    <property type="entry name" value="Homeodomain-like_sf"/>
</dbReference>
<reference evidence="4 5" key="1">
    <citation type="submission" date="2016-05" db="EMBL/GenBank/DDBJ databases">
        <title>Complete genome sequence of Rathayibacter tritici NCPPB 1953.</title>
        <authorList>
            <person name="Park J."/>
            <person name="Lee H.-H."/>
            <person name="Lee S.-W."/>
            <person name="Seo Y.-S."/>
        </authorList>
    </citation>
    <scope>NUCLEOTIDE SEQUENCE [LARGE SCALE GENOMIC DNA]</scope>
    <source>
        <strain evidence="4 5">NCPPB 1953</strain>
    </source>
</reference>
<protein>
    <recommendedName>
        <fullName evidence="3">HTH tetR-type domain-containing protein</fullName>
    </recommendedName>
</protein>
<dbReference type="AlphaFoldDB" id="A0A160KSQ5"/>
<dbReference type="SUPFAM" id="SSF46689">
    <property type="entry name" value="Homeodomain-like"/>
    <property type="match status" value="1"/>
</dbReference>
<name>A0A160KSQ5_9MICO</name>
<feature type="DNA-binding region" description="H-T-H motif" evidence="2">
    <location>
        <begin position="29"/>
        <end position="48"/>
    </location>
</feature>
<evidence type="ECO:0000313" key="4">
    <source>
        <dbReference type="EMBL" id="AND16198.1"/>
    </source>
</evidence>
<sequence>MDARQKRSQVALHRAIIELATDCDVATLTVSEITGLAGVNRSTFYAHASSVAELLCAALRDELDLIREGYLQQLRSGAATDASIREATACVLGHLDGHRDLYLRAFDAPGGDSGLRAMLADHFRGAVSATLDTGVLDVPAANTPLGFLENATASFLAAGSVGLMEQWLRLPAPRDPDVYLGAYRRLLPPWWPFAPVG</sequence>